<proteinExistence type="predicted"/>
<dbReference type="Pfam" id="PF01638">
    <property type="entry name" value="HxlR"/>
    <property type="match status" value="1"/>
</dbReference>
<dbReference type="PANTHER" id="PTHR33204">
    <property type="entry name" value="TRANSCRIPTIONAL REGULATOR, MARR FAMILY"/>
    <property type="match status" value="1"/>
</dbReference>
<keyword evidence="1" id="KW-0805">Transcription regulation</keyword>
<dbReference type="GO" id="GO:0003677">
    <property type="term" value="F:DNA binding"/>
    <property type="evidence" value="ECO:0007669"/>
    <property type="project" value="UniProtKB-KW"/>
</dbReference>
<gene>
    <name evidence="5" type="ORF">STURON_00129</name>
</gene>
<dbReference type="AlphaFoldDB" id="A0A0K1P4Z2"/>
<dbReference type="PROSITE" id="PS51118">
    <property type="entry name" value="HTH_HXLR"/>
    <property type="match status" value="1"/>
</dbReference>
<dbReference type="OrthoDB" id="9791143at2"/>
<protein>
    <submittedName>
        <fullName evidence="5">Transcriptional regulator, HxlR family</fullName>
    </submittedName>
</protein>
<accession>A0A0K1P4Z2</accession>
<evidence type="ECO:0000259" key="4">
    <source>
        <dbReference type="PROSITE" id="PS51118"/>
    </source>
</evidence>
<dbReference type="Gene3D" id="1.10.10.10">
    <property type="entry name" value="Winged helix-like DNA-binding domain superfamily/Winged helix DNA-binding domain"/>
    <property type="match status" value="1"/>
</dbReference>
<dbReference type="Proteomes" id="UP000067243">
    <property type="component" value="Chromosome"/>
</dbReference>
<feature type="domain" description="HTH hxlR-type" evidence="4">
    <location>
        <begin position="4"/>
        <end position="102"/>
    </location>
</feature>
<evidence type="ECO:0000313" key="6">
    <source>
        <dbReference type="Proteomes" id="UP000067243"/>
    </source>
</evidence>
<dbReference type="KEGG" id="stur:STURON_00129"/>
<dbReference type="InterPro" id="IPR036390">
    <property type="entry name" value="WH_DNA-bd_sf"/>
</dbReference>
<dbReference type="PANTHER" id="PTHR33204:SF37">
    <property type="entry name" value="HTH-TYPE TRANSCRIPTIONAL REGULATOR YODB"/>
    <property type="match status" value="1"/>
</dbReference>
<dbReference type="RefSeq" id="WP_075047982.1">
    <property type="nucleotide sequence ID" value="NZ_CP012328.1"/>
</dbReference>
<dbReference type="SUPFAM" id="SSF46785">
    <property type="entry name" value="Winged helix' DNA-binding domain"/>
    <property type="match status" value="1"/>
</dbReference>
<dbReference type="InterPro" id="IPR002577">
    <property type="entry name" value="HTH_HxlR"/>
</dbReference>
<evidence type="ECO:0000256" key="3">
    <source>
        <dbReference type="ARBA" id="ARBA00023163"/>
    </source>
</evidence>
<evidence type="ECO:0000256" key="2">
    <source>
        <dbReference type="ARBA" id="ARBA00023125"/>
    </source>
</evidence>
<keyword evidence="3" id="KW-0804">Transcription</keyword>
<sequence length="112" mass="13169">MNSCPVEYSLQILKNKWTILIIRELLKTELRFNELKKKLNTISTKVLTENLRFLEFKNIILRNEIIGKVTNVYYSLSDIGFSLKPVLDALANWGIEQMKKNKKVTMNCDKFQ</sequence>
<keyword evidence="6" id="KW-1185">Reference proteome</keyword>
<dbReference type="EMBL" id="CP012328">
    <property type="protein sequence ID" value="AKU79375.1"/>
    <property type="molecule type" value="Genomic_DNA"/>
</dbReference>
<dbReference type="InterPro" id="IPR036388">
    <property type="entry name" value="WH-like_DNA-bd_sf"/>
</dbReference>
<organism evidence="5 6">
    <name type="scientific">Spiroplasma turonicum</name>
    <dbReference type="NCBI Taxonomy" id="216946"/>
    <lineage>
        <taxon>Bacteria</taxon>
        <taxon>Bacillati</taxon>
        <taxon>Mycoplasmatota</taxon>
        <taxon>Mollicutes</taxon>
        <taxon>Entomoplasmatales</taxon>
        <taxon>Spiroplasmataceae</taxon>
        <taxon>Spiroplasma</taxon>
    </lineage>
</organism>
<dbReference type="PATRIC" id="fig|216946.3.peg.128"/>
<evidence type="ECO:0000256" key="1">
    <source>
        <dbReference type="ARBA" id="ARBA00023015"/>
    </source>
</evidence>
<name>A0A0K1P4Z2_9MOLU</name>
<keyword evidence="2" id="KW-0238">DNA-binding</keyword>
<evidence type="ECO:0000313" key="5">
    <source>
        <dbReference type="EMBL" id="AKU79375.1"/>
    </source>
</evidence>
<reference evidence="5 6" key="1">
    <citation type="journal article" date="2015" name="Genome Announc.">
        <title>Complete Genome Sequence of Spiroplasma turonicum Strain Tab4cT, a Parasite of a Horse Fly, Haematopota sp. (Diptera: Tabanidae).</title>
        <authorList>
            <person name="Davis R.E."/>
            <person name="Shao J."/>
            <person name="Zhao Y."/>
            <person name="Gasparich G.E."/>
            <person name="Gaynor B.J."/>
            <person name="Donofrio N."/>
        </authorList>
    </citation>
    <scope>NUCLEOTIDE SEQUENCE [LARGE SCALE GENOMIC DNA]</scope>
    <source>
        <strain evidence="5 6">Tab4c</strain>
    </source>
</reference>